<evidence type="ECO:0000313" key="7">
    <source>
        <dbReference type="EMBL" id="XAE43506.1"/>
    </source>
</evidence>
<comment type="similarity">
    <text evidence="4">Belongs to the helicase family. DinG subfamily.</text>
</comment>
<dbReference type="GO" id="GO:0003678">
    <property type="term" value="F:DNA helicase activity"/>
    <property type="evidence" value="ECO:0007669"/>
    <property type="project" value="UniProtKB-EC"/>
</dbReference>
<name>A0ABZ3D6S8_9PROT</name>
<dbReference type="InterPro" id="IPR014013">
    <property type="entry name" value="Helic_SF1/SF2_ATP-bd_DinG/Rad3"/>
</dbReference>
<keyword evidence="2 7" id="KW-0378">Hydrolase</keyword>
<dbReference type="EC" id="3.6.4.12" evidence="7"/>
<organism evidence="7 8">
    <name type="scientific">Nguyenibacter vanlangensis</name>
    <dbReference type="NCBI Taxonomy" id="1216886"/>
    <lineage>
        <taxon>Bacteria</taxon>
        <taxon>Pseudomonadati</taxon>
        <taxon>Pseudomonadota</taxon>
        <taxon>Alphaproteobacteria</taxon>
        <taxon>Acetobacterales</taxon>
        <taxon>Acetobacteraceae</taxon>
        <taxon>Nguyenibacter</taxon>
    </lineage>
</organism>
<protein>
    <submittedName>
        <fullName evidence="7">ATP-dependent DNA helicase</fullName>
        <ecNumber evidence="7">3.6.4.12</ecNumber>
    </submittedName>
</protein>
<evidence type="ECO:0000256" key="4">
    <source>
        <dbReference type="ARBA" id="ARBA00038058"/>
    </source>
</evidence>
<gene>
    <name evidence="7" type="ORF">AAC691_03355</name>
</gene>
<keyword evidence="8" id="KW-1185">Reference proteome</keyword>
<dbReference type="PANTHER" id="PTHR11472">
    <property type="entry name" value="DNA REPAIR DEAD HELICASE RAD3/XP-D SUBFAMILY MEMBER"/>
    <property type="match status" value="1"/>
</dbReference>
<evidence type="ECO:0000256" key="1">
    <source>
        <dbReference type="ARBA" id="ARBA00022741"/>
    </source>
</evidence>
<accession>A0ABZ3D6S8</accession>
<dbReference type="PROSITE" id="PS51193">
    <property type="entry name" value="HELICASE_ATP_BIND_2"/>
    <property type="match status" value="1"/>
</dbReference>
<dbReference type="Proteomes" id="UP001449795">
    <property type="component" value="Chromosome"/>
</dbReference>
<keyword evidence="7" id="KW-0347">Helicase</keyword>
<dbReference type="RefSeq" id="WP_342628948.1">
    <property type="nucleotide sequence ID" value="NZ_CP152276.1"/>
</dbReference>
<evidence type="ECO:0000256" key="3">
    <source>
        <dbReference type="ARBA" id="ARBA00022840"/>
    </source>
</evidence>
<dbReference type="InterPro" id="IPR045028">
    <property type="entry name" value="DinG/Rad3-like"/>
</dbReference>
<dbReference type="SUPFAM" id="SSF52540">
    <property type="entry name" value="P-loop containing nucleoside triphosphate hydrolases"/>
    <property type="match status" value="1"/>
</dbReference>
<dbReference type="GO" id="GO:0016787">
    <property type="term" value="F:hydrolase activity"/>
    <property type="evidence" value="ECO:0007669"/>
    <property type="project" value="UniProtKB-KW"/>
</dbReference>
<dbReference type="Pfam" id="PF13307">
    <property type="entry name" value="Helicase_C_2"/>
    <property type="match status" value="1"/>
</dbReference>
<evidence type="ECO:0000256" key="2">
    <source>
        <dbReference type="ARBA" id="ARBA00022801"/>
    </source>
</evidence>
<dbReference type="SMART" id="SM00491">
    <property type="entry name" value="HELICc2"/>
    <property type="match status" value="1"/>
</dbReference>
<sequence>MAAAFPPPDMPPALVARHGSCSLLTPDGEVLTLPAEDALRALRDWAPPLVVHAPLTARRMRLQSPSHLPPWLDLLELFLFVLPGRTIPPTVRGLALALGLDEARIGAGEADLLPELADILLDHATALRATPSGEEMAALAVRMARAGWAWGAPVLQALGAAHPLPPERLQPGDAIRVWRRLPKWEETAPRPSPSNHPVSAADARRRLAEMLGPQAESRAGQADFAGAASAAFAPRMVRGDPHMVLAEAGTGTGKTLGYVAPASLWAERNGGTVWISTYTRHLQRQIEGELARLYPDPAVRRRHVVLRKGRENYLCLLNMEEAVNIAASRPGASGATVALSMIARWAGATADGDLTGGDLPGWFGDLFGRGMLAGIADRRGECIHGACPHYQRCFVEHSIRRAREADLVIANHALVMAQAAWHAMDGDGATDEDNVPTRYVFDEGHHVLDAADGAFSVELSGLEAAELRRWLLGAEGARSRARGLKRRLDDLVVGLPRLEAPLEAVLQAAHALPPPGWSARLSAVLAAVPPAAHCEPDTLPPDAVLPGAALPMAVKAESEAALPNPCERLLHVLACQALARSAGSWGGGADAGGHRPGGAMPGAIECDLRPLSDEAGPAAAALARALDRLAVALRTLVERLLERLEDDAGELDAPTRERIEAAIRTLRRRALSRVDGWVAMLRALEQTDGEASGGTPQHVDFIRLDRRDGQRPGEQDVGLHRHWLDPTVPFAAVLAAPAHGIVMTSATLRDQNGHGEAGRDEPEAAERAWEAAEARTGASHLPSPALRAALASPFDYRQQSRAFIVTDVAHDDIGSLAGAYRTLFLAAGGGALGLFTAISRLRAVHQRLSQPLEDAGLPLYAQHVDGMDNATLVDIFRSEANSCLLGTDAMRDGVDVPGRSLRLVVFERVPWPRPDILHRERRTHLSGGAPGEYDDRIARLRLRQAFGRLIRAGGDRGVFVLLDRRAPSRLMSAFPDGVAVRRAGLRDVAQEIEAFVRRRDGNPDAPAS</sequence>
<evidence type="ECO:0000256" key="5">
    <source>
        <dbReference type="SAM" id="MobiDB-lite"/>
    </source>
</evidence>
<keyword evidence="3" id="KW-0067">ATP-binding</keyword>
<dbReference type="Gene3D" id="3.40.50.300">
    <property type="entry name" value="P-loop containing nucleotide triphosphate hydrolases"/>
    <property type="match status" value="2"/>
</dbReference>
<dbReference type="PANTHER" id="PTHR11472:SF34">
    <property type="entry name" value="REGULATOR OF TELOMERE ELONGATION HELICASE 1"/>
    <property type="match status" value="1"/>
</dbReference>
<feature type="compositionally biased region" description="Basic and acidic residues" evidence="5">
    <location>
        <begin position="751"/>
        <end position="773"/>
    </location>
</feature>
<reference evidence="7 8" key="1">
    <citation type="submission" date="2024-04" db="EMBL/GenBank/DDBJ databases">
        <title>Complete genome sequence of Nguyenibacter vanlangesis HBCM-1154, a strain capable of nitrogen fixation, IAA production, and phosphorus solubilization isolated from sugarcane soil.</title>
        <authorList>
            <person name="MY HANH P."/>
        </authorList>
    </citation>
    <scope>NUCLEOTIDE SEQUENCE [LARGE SCALE GENOMIC DNA]</scope>
    <source>
        <strain evidence="7 8">HBCM 1154</strain>
    </source>
</reference>
<dbReference type="EMBL" id="CP152276">
    <property type="protein sequence ID" value="XAE43506.1"/>
    <property type="molecule type" value="Genomic_DNA"/>
</dbReference>
<evidence type="ECO:0000313" key="8">
    <source>
        <dbReference type="Proteomes" id="UP001449795"/>
    </source>
</evidence>
<proteinExistence type="inferred from homology"/>
<dbReference type="InterPro" id="IPR027417">
    <property type="entry name" value="P-loop_NTPase"/>
</dbReference>
<feature type="region of interest" description="Disordered" evidence="5">
    <location>
        <begin position="749"/>
        <end position="780"/>
    </location>
</feature>
<keyword evidence="1" id="KW-0547">Nucleotide-binding</keyword>
<feature type="domain" description="Helicase ATP-binding" evidence="6">
    <location>
        <begin position="207"/>
        <end position="491"/>
    </location>
</feature>
<dbReference type="InterPro" id="IPR006555">
    <property type="entry name" value="ATP-dep_Helicase_C"/>
</dbReference>
<evidence type="ECO:0000259" key="6">
    <source>
        <dbReference type="PROSITE" id="PS51193"/>
    </source>
</evidence>